<dbReference type="SUPFAM" id="SSF50249">
    <property type="entry name" value="Nucleic acid-binding proteins"/>
    <property type="match status" value="1"/>
</dbReference>
<keyword evidence="9" id="KW-1185">Reference proteome</keyword>
<keyword evidence="8" id="KW-0547">Nucleotide-binding</keyword>
<dbReference type="SMART" id="SM00278">
    <property type="entry name" value="HhH1"/>
    <property type="match status" value="2"/>
</dbReference>
<comment type="caution">
    <text evidence="6">Lacks conserved residue(s) required for the propagation of feature annotation.</text>
</comment>
<evidence type="ECO:0000256" key="2">
    <source>
        <dbReference type="ARBA" id="ARBA00022763"/>
    </source>
</evidence>
<dbReference type="GO" id="GO:0000400">
    <property type="term" value="F:four-way junction DNA binding"/>
    <property type="evidence" value="ECO:0007669"/>
    <property type="project" value="UniProtKB-UniRule"/>
</dbReference>
<dbReference type="NCBIfam" id="TIGR00084">
    <property type="entry name" value="ruvA"/>
    <property type="match status" value="1"/>
</dbReference>
<reference evidence="8 9" key="1">
    <citation type="journal article" date="2006" name="Nat. Biotechnol.">
        <title>The genome and transcriptomes of the anti-tumor agent Clostridium novyi-NT.</title>
        <authorList>
            <person name="Bettegowda C."/>
            <person name="Huang X."/>
            <person name="Lin J."/>
            <person name="Cheong I."/>
            <person name="Kohli M."/>
            <person name="Szabo S.A."/>
            <person name="Zhang X."/>
            <person name="Diaz L.A. Jr."/>
            <person name="Velculescu V.E."/>
            <person name="Parmigiani G."/>
            <person name="Kinzler K.W."/>
            <person name="Vogelstein B."/>
            <person name="Zhou S."/>
        </authorList>
    </citation>
    <scope>NUCLEOTIDE SEQUENCE [LARGE SCALE GENOMIC DNA]</scope>
    <source>
        <strain evidence="8 9">NT</strain>
    </source>
</reference>
<gene>
    <name evidence="6 8" type="primary">ruvA</name>
    <name evidence="8" type="ordered locus">NT01CX_1832</name>
</gene>
<dbReference type="EMBL" id="CP000382">
    <property type="protein sequence ID" value="ABK61647.1"/>
    <property type="molecule type" value="Genomic_DNA"/>
</dbReference>
<evidence type="ECO:0000256" key="5">
    <source>
        <dbReference type="ARBA" id="ARBA00023204"/>
    </source>
</evidence>
<dbReference type="HOGENOM" id="CLU_087936_3_0_9"/>
<comment type="domain">
    <text evidence="6">Has three domains with a flexible linker between the domains II and III and assumes an 'L' shape. Domain III is highly mobile and contacts RuvB.</text>
</comment>
<dbReference type="eggNOG" id="COG0632">
    <property type="taxonomic scope" value="Bacteria"/>
</dbReference>
<evidence type="ECO:0000256" key="1">
    <source>
        <dbReference type="ARBA" id="ARBA00022490"/>
    </source>
</evidence>
<dbReference type="InterPro" id="IPR000085">
    <property type="entry name" value="RuvA"/>
</dbReference>
<comment type="subunit">
    <text evidence="6">Homotetramer. Forms an RuvA(8)-RuvB(12)-Holliday junction (HJ) complex. HJ DNA is sandwiched between 2 RuvA tetramers; dsDNA enters through RuvA and exits via RuvB. An RuvB hexamer assembles on each DNA strand where it exits the tetramer. Each RuvB hexamer is contacted by two RuvA subunits (via domain III) on 2 adjacent RuvB subunits; this complex drives branch migration. In the full resolvosome a probable DNA-RuvA(4)-RuvB(12)-RuvC(2) complex forms which resolves the HJ.</text>
</comment>
<dbReference type="AlphaFoldDB" id="A0PZV3"/>
<dbReference type="InterPro" id="IPR010994">
    <property type="entry name" value="RuvA_2-like"/>
</dbReference>
<dbReference type="SUPFAM" id="SSF46929">
    <property type="entry name" value="DNA helicase RuvA subunit, C-terminal domain"/>
    <property type="match status" value="1"/>
</dbReference>
<dbReference type="SUPFAM" id="SSF47781">
    <property type="entry name" value="RuvA domain 2-like"/>
    <property type="match status" value="1"/>
</dbReference>
<dbReference type="InterPro" id="IPR036267">
    <property type="entry name" value="RuvA_C_sf"/>
</dbReference>
<dbReference type="GO" id="GO:0009378">
    <property type="term" value="F:four-way junction helicase activity"/>
    <property type="evidence" value="ECO:0007669"/>
    <property type="project" value="InterPro"/>
</dbReference>
<dbReference type="GO" id="GO:0005524">
    <property type="term" value="F:ATP binding"/>
    <property type="evidence" value="ECO:0007669"/>
    <property type="project" value="InterPro"/>
</dbReference>
<feature type="region of interest" description="Domain I" evidence="6">
    <location>
        <begin position="16"/>
        <end position="79"/>
    </location>
</feature>
<evidence type="ECO:0000313" key="9">
    <source>
        <dbReference type="Proteomes" id="UP000008220"/>
    </source>
</evidence>
<keyword evidence="1 6" id="KW-0963">Cytoplasm</keyword>
<dbReference type="GO" id="GO:0006310">
    <property type="term" value="P:DNA recombination"/>
    <property type="evidence" value="ECO:0007669"/>
    <property type="project" value="UniProtKB-UniRule"/>
</dbReference>
<proteinExistence type="inferred from homology"/>
<comment type="function">
    <text evidence="6">The RuvA-RuvB-RuvC complex processes Holliday junction (HJ) DNA during genetic recombination and DNA repair, while the RuvA-RuvB complex plays an important role in the rescue of blocked DNA replication forks via replication fork reversal (RFR). RuvA specifically binds to HJ cruciform DNA, conferring on it an open structure. The RuvB hexamer acts as an ATP-dependent pump, pulling dsDNA into and through the RuvAB complex. HJ branch migration allows RuvC to scan DNA until it finds its consensus sequence, where it cleaves and resolves the cruciform DNA.</text>
</comment>
<dbReference type="InterPro" id="IPR015940">
    <property type="entry name" value="UBA"/>
</dbReference>
<dbReference type="HAMAP" id="MF_00031">
    <property type="entry name" value="DNA_HJ_migration_RuvA"/>
    <property type="match status" value="1"/>
</dbReference>
<evidence type="ECO:0000313" key="8">
    <source>
        <dbReference type="EMBL" id="ABK61647.1"/>
    </source>
</evidence>
<dbReference type="Pfam" id="PF01330">
    <property type="entry name" value="RuvA_N"/>
    <property type="match status" value="1"/>
</dbReference>
<keyword evidence="4 6" id="KW-0233">DNA recombination</keyword>
<protein>
    <recommendedName>
        <fullName evidence="6">Holliday junction branch migration complex subunit RuvA</fullName>
    </recommendedName>
</protein>
<sequence>MYLYGVYTQILGGSILFEYIKGTYMGLNKDYIIVESNNIGYKIYTSGNTMAGMPNINEKVKIYIEQIVREDFIGLYGFLREDERAMFNLLLTISGVGAKAALSLLSISNVSSLKVAIMTEDYKMLTRAPGIGKKIAQRITLELKDKIEKIYAEDIEDGENISKLSMDTGRKYDEAIEALVALGFTQKEAEKALKNIDINNTIEQIIKDSLRYLMS</sequence>
<dbReference type="CDD" id="cd14332">
    <property type="entry name" value="UBA_RuvA_C"/>
    <property type="match status" value="1"/>
</dbReference>
<keyword evidence="2 6" id="KW-0227">DNA damage</keyword>
<dbReference type="InterPro" id="IPR013849">
    <property type="entry name" value="DNA_helicase_Holl-junc_RuvA_I"/>
</dbReference>
<dbReference type="InterPro" id="IPR003583">
    <property type="entry name" value="Hlx-hairpin-Hlx_DNA-bd_motif"/>
</dbReference>
<evidence type="ECO:0000256" key="3">
    <source>
        <dbReference type="ARBA" id="ARBA00023125"/>
    </source>
</evidence>
<keyword evidence="8" id="KW-0067">ATP-binding</keyword>
<dbReference type="Proteomes" id="UP000008220">
    <property type="component" value="Chromosome"/>
</dbReference>
<keyword evidence="8" id="KW-0378">Hydrolase</keyword>
<dbReference type="KEGG" id="cno:NT01CX_1832"/>
<dbReference type="Pfam" id="PF14520">
    <property type="entry name" value="HHH_5"/>
    <property type="match status" value="1"/>
</dbReference>
<dbReference type="GO" id="GO:0005737">
    <property type="term" value="C:cytoplasm"/>
    <property type="evidence" value="ECO:0007669"/>
    <property type="project" value="UniProtKB-SubCell"/>
</dbReference>
<keyword evidence="5 6" id="KW-0234">DNA repair</keyword>
<dbReference type="Gene3D" id="2.40.50.140">
    <property type="entry name" value="Nucleic acid-binding proteins"/>
    <property type="match status" value="1"/>
</dbReference>
<evidence type="ECO:0000256" key="4">
    <source>
        <dbReference type="ARBA" id="ARBA00023172"/>
    </source>
</evidence>
<evidence type="ECO:0000259" key="7">
    <source>
        <dbReference type="PROSITE" id="PS50030"/>
    </source>
</evidence>
<feature type="region of interest" description="Domain III" evidence="6">
    <location>
        <begin position="170"/>
        <end position="215"/>
    </location>
</feature>
<dbReference type="InterPro" id="IPR011114">
    <property type="entry name" value="RuvA_C"/>
</dbReference>
<dbReference type="GO" id="GO:0009379">
    <property type="term" value="C:Holliday junction helicase complex"/>
    <property type="evidence" value="ECO:0007669"/>
    <property type="project" value="InterPro"/>
</dbReference>
<feature type="domain" description="UBA" evidence="7">
    <location>
        <begin position="171"/>
        <end position="215"/>
    </location>
</feature>
<evidence type="ECO:0000256" key="6">
    <source>
        <dbReference type="HAMAP-Rule" id="MF_00031"/>
    </source>
</evidence>
<dbReference type="GO" id="GO:0006281">
    <property type="term" value="P:DNA repair"/>
    <property type="evidence" value="ECO:0007669"/>
    <property type="project" value="UniProtKB-UniRule"/>
</dbReference>
<organism evidence="8 9">
    <name type="scientific">Clostridium novyi (strain NT)</name>
    <dbReference type="NCBI Taxonomy" id="386415"/>
    <lineage>
        <taxon>Bacteria</taxon>
        <taxon>Bacillati</taxon>
        <taxon>Bacillota</taxon>
        <taxon>Clostridia</taxon>
        <taxon>Eubacteriales</taxon>
        <taxon>Clostridiaceae</taxon>
        <taxon>Clostridium</taxon>
    </lineage>
</organism>
<comment type="subcellular location">
    <subcellularLocation>
        <location evidence="6">Cytoplasm</location>
    </subcellularLocation>
</comment>
<name>A0PZV3_CLONN</name>
<dbReference type="Pfam" id="PF07499">
    <property type="entry name" value="RuvA_C"/>
    <property type="match status" value="1"/>
</dbReference>
<dbReference type="STRING" id="386415.NT01CX_1832"/>
<dbReference type="InterPro" id="IPR012340">
    <property type="entry name" value="NA-bd_OB-fold"/>
</dbReference>
<comment type="similarity">
    <text evidence="6">Belongs to the RuvA family.</text>
</comment>
<dbReference type="PROSITE" id="PS50030">
    <property type="entry name" value="UBA"/>
    <property type="match status" value="1"/>
</dbReference>
<keyword evidence="3 6" id="KW-0238">DNA-binding</keyword>
<dbReference type="Gene3D" id="1.10.8.10">
    <property type="entry name" value="DNA helicase RuvA subunit, C-terminal domain"/>
    <property type="match status" value="1"/>
</dbReference>
<dbReference type="GO" id="GO:0048476">
    <property type="term" value="C:Holliday junction resolvase complex"/>
    <property type="evidence" value="ECO:0007669"/>
    <property type="project" value="UniProtKB-UniRule"/>
</dbReference>
<keyword evidence="8" id="KW-0347">Helicase</keyword>
<dbReference type="Gene3D" id="1.10.150.20">
    <property type="entry name" value="5' to 3' exonuclease, C-terminal subdomain"/>
    <property type="match status" value="1"/>
</dbReference>
<accession>A0PZV3</accession>